<evidence type="ECO:0000256" key="2">
    <source>
        <dbReference type="ARBA" id="ARBA00022516"/>
    </source>
</evidence>
<dbReference type="GO" id="GO:0016743">
    <property type="term" value="F:carboxyl- or carbamoyltransferase activity"/>
    <property type="evidence" value="ECO:0007669"/>
    <property type="project" value="UniProtKB-UniRule"/>
</dbReference>
<dbReference type="InterPro" id="IPR011763">
    <property type="entry name" value="COA_CT_C"/>
</dbReference>
<dbReference type="PROSITE" id="PS50989">
    <property type="entry name" value="COA_CT_CTER"/>
    <property type="match status" value="1"/>
</dbReference>
<evidence type="ECO:0000259" key="11">
    <source>
        <dbReference type="PROSITE" id="PS50989"/>
    </source>
</evidence>
<dbReference type="PANTHER" id="PTHR42853:SF3">
    <property type="entry name" value="ACETYL-COENZYME A CARBOXYLASE CARBOXYL TRANSFERASE SUBUNIT ALPHA, CHLOROPLASTIC"/>
    <property type="match status" value="1"/>
</dbReference>
<comment type="function">
    <text evidence="10">Component of the acetyl coenzyme A carboxylase (ACC) complex. First, biotin carboxylase catalyzes the carboxylation of biotin on its carrier protein (BCCP) and then the CO(2) group is transferred by the carboxyltransferase to acetyl-CoA to form malonyl-CoA.</text>
</comment>
<comment type="catalytic activity">
    <reaction evidence="9 10">
        <text>N(6)-carboxybiotinyl-L-lysyl-[protein] + acetyl-CoA = N(6)-biotinyl-L-lysyl-[protein] + malonyl-CoA</text>
        <dbReference type="Rhea" id="RHEA:54728"/>
        <dbReference type="Rhea" id="RHEA-COMP:10505"/>
        <dbReference type="Rhea" id="RHEA-COMP:10506"/>
        <dbReference type="ChEBI" id="CHEBI:57288"/>
        <dbReference type="ChEBI" id="CHEBI:57384"/>
        <dbReference type="ChEBI" id="CHEBI:83144"/>
        <dbReference type="ChEBI" id="CHEBI:83145"/>
        <dbReference type="EC" id="2.1.3.15"/>
    </reaction>
</comment>
<evidence type="ECO:0000256" key="8">
    <source>
        <dbReference type="ARBA" id="ARBA00023160"/>
    </source>
</evidence>
<evidence type="ECO:0000256" key="7">
    <source>
        <dbReference type="ARBA" id="ARBA00023098"/>
    </source>
</evidence>
<keyword evidence="6 10" id="KW-0067">ATP-binding</keyword>
<evidence type="ECO:0000256" key="4">
    <source>
        <dbReference type="ARBA" id="ARBA00022741"/>
    </source>
</evidence>
<keyword evidence="2 10" id="KW-0444">Lipid biosynthesis</keyword>
<gene>
    <name evidence="10" type="primary">accA</name>
    <name evidence="12" type="ORF">Gocc_2161</name>
</gene>
<dbReference type="Pfam" id="PF03255">
    <property type="entry name" value="ACCA"/>
    <property type="match status" value="1"/>
</dbReference>
<feature type="domain" description="CoA carboxyltransferase C-terminal" evidence="11">
    <location>
        <begin position="33"/>
        <end position="286"/>
    </location>
</feature>
<comment type="similarity">
    <text evidence="10">Belongs to the AccA family.</text>
</comment>
<proteinExistence type="inferred from homology"/>
<dbReference type="GO" id="GO:0003989">
    <property type="term" value="F:acetyl-CoA carboxylase activity"/>
    <property type="evidence" value="ECO:0007669"/>
    <property type="project" value="InterPro"/>
</dbReference>
<dbReference type="HAMAP" id="MF_00823">
    <property type="entry name" value="AcetylCoA_CT_alpha"/>
    <property type="match status" value="1"/>
</dbReference>
<sequence>MANEAELGLRDRIAKLSGVKLLRGTKLSAELERLQRQLERLRDDTSDEEIWKRVELARHQDRPYTLDYVARMLDDFFEMRGDRHRMDDHAIVAGLGKLDGRTIALLGHQKGRDIKERSARNFGMAYPEGYRKAMRVMELAERHGFPLVTLVDTPGAYPGVAAEQHGQGGAIAKSQATMLRLGVPTVSVVIGEGGSGGAVAIAVADRVLMQENAIYSVISPEGCAAILWRDASQAKKAASAFKLDAAHCLELGAIDGIVPEPEGGAHVDHDGAAALLREAVLSHLEELEGIPADDLRRARRAKFRSLGVLA</sequence>
<dbReference type="InterPro" id="IPR001095">
    <property type="entry name" value="Acetyl_CoA_COase_a_su"/>
</dbReference>
<keyword evidence="10" id="KW-0963">Cytoplasm</keyword>
<comment type="pathway">
    <text evidence="1 10">Lipid metabolism; malonyl-CoA biosynthesis; malonyl-CoA from acetyl-CoA: step 1/1.</text>
</comment>
<comment type="subunit">
    <text evidence="10">Acetyl-CoA carboxylase is a heterohexamer composed of biotin carboxyl carrier protein (AccB), biotin carboxylase (AccC) and two subunits each of ACCase subunit alpha (AccA) and ACCase subunit beta (AccD).</text>
</comment>
<dbReference type="EMBL" id="QQZY01000005">
    <property type="protein sequence ID" value="RDI74064.1"/>
    <property type="molecule type" value="Genomic_DNA"/>
</dbReference>
<name>A0A7M2YW01_9ACTN</name>
<dbReference type="InterPro" id="IPR029045">
    <property type="entry name" value="ClpP/crotonase-like_dom_sf"/>
</dbReference>
<keyword evidence="3 10" id="KW-0808">Transferase</keyword>
<dbReference type="AlphaFoldDB" id="A0A7M2YW01"/>
<evidence type="ECO:0000313" key="12">
    <source>
        <dbReference type="EMBL" id="RDI74064.1"/>
    </source>
</evidence>
<comment type="caution">
    <text evidence="12">The sequence shown here is derived from an EMBL/GenBank/DDBJ whole genome shotgun (WGS) entry which is preliminary data.</text>
</comment>
<evidence type="ECO:0000256" key="3">
    <source>
        <dbReference type="ARBA" id="ARBA00022679"/>
    </source>
</evidence>
<organism evidence="12 13">
    <name type="scientific">Gaiella occulta</name>
    <dbReference type="NCBI Taxonomy" id="1002870"/>
    <lineage>
        <taxon>Bacteria</taxon>
        <taxon>Bacillati</taxon>
        <taxon>Actinomycetota</taxon>
        <taxon>Thermoleophilia</taxon>
        <taxon>Gaiellales</taxon>
        <taxon>Gaiellaceae</taxon>
        <taxon>Gaiella</taxon>
    </lineage>
</organism>
<dbReference type="PANTHER" id="PTHR42853">
    <property type="entry name" value="ACETYL-COENZYME A CARBOXYLASE CARBOXYL TRANSFERASE SUBUNIT ALPHA"/>
    <property type="match status" value="1"/>
</dbReference>
<evidence type="ECO:0000256" key="6">
    <source>
        <dbReference type="ARBA" id="ARBA00022840"/>
    </source>
</evidence>
<dbReference type="EC" id="2.1.3.15" evidence="10"/>
<evidence type="ECO:0000256" key="1">
    <source>
        <dbReference type="ARBA" id="ARBA00004956"/>
    </source>
</evidence>
<dbReference type="GO" id="GO:0006633">
    <property type="term" value="P:fatty acid biosynthetic process"/>
    <property type="evidence" value="ECO:0007669"/>
    <property type="project" value="UniProtKB-KW"/>
</dbReference>
<dbReference type="NCBIfam" id="NF041504">
    <property type="entry name" value="AccA_sub"/>
    <property type="match status" value="1"/>
</dbReference>
<dbReference type="GO" id="GO:2001295">
    <property type="term" value="P:malonyl-CoA biosynthetic process"/>
    <property type="evidence" value="ECO:0007669"/>
    <property type="project" value="UniProtKB-UniRule"/>
</dbReference>
<evidence type="ECO:0000256" key="9">
    <source>
        <dbReference type="ARBA" id="ARBA00049152"/>
    </source>
</evidence>
<dbReference type="GO" id="GO:0005524">
    <property type="term" value="F:ATP binding"/>
    <property type="evidence" value="ECO:0007669"/>
    <property type="project" value="UniProtKB-KW"/>
</dbReference>
<dbReference type="UniPathway" id="UPA00655">
    <property type="reaction ID" value="UER00711"/>
</dbReference>
<evidence type="ECO:0000256" key="10">
    <source>
        <dbReference type="HAMAP-Rule" id="MF_00823"/>
    </source>
</evidence>
<keyword evidence="4 10" id="KW-0547">Nucleotide-binding</keyword>
<dbReference type="Gene3D" id="3.90.226.10">
    <property type="entry name" value="2-enoyl-CoA Hydratase, Chain A, domain 1"/>
    <property type="match status" value="1"/>
</dbReference>
<dbReference type="GO" id="GO:0009317">
    <property type="term" value="C:acetyl-CoA carboxylase complex"/>
    <property type="evidence" value="ECO:0007669"/>
    <property type="project" value="InterPro"/>
</dbReference>
<keyword evidence="7 10" id="KW-0443">Lipid metabolism</keyword>
<dbReference type="SUPFAM" id="SSF52096">
    <property type="entry name" value="ClpP/crotonase"/>
    <property type="match status" value="1"/>
</dbReference>
<dbReference type="NCBIfam" id="NF004344">
    <property type="entry name" value="PRK05724.1"/>
    <property type="match status" value="1"/>
</dbReference>
<dbReference type="NCBIfam" id="TIGR00513">
    <property type="entry name" value="accA"/>
    <property type="match status" value="1"/>
</dbReference>
<keyword evidence="13" id="KW-1185">Reference proteome</keyword>
<dbReference type="OrthoDB" id="9772975at2"/>
<keyword evidence="8 10" id="KW-0275">Fatty acid biosynthesis</keyword>
<dbReference type="PRINTS" id="PR01069">
    <property type="entry name" value="ACCCTRFRASEA"/>
</dbReference>
<evidence type="ECO:0000313" key="13">
    <source>
        <dbReference type="Proteomes" id="UP000254134"/>
    </source>
</evidence>
<dbReference type="RefSeq" id="WP_114796587.1">
    <property type="nucleotide sequence ID" value="NZ_QQZY01000005.1"/>
</dbReference>
<accession>A0A7M2YW01</accession>
<evidence type="ECO:0000256" key="5">
    <source>
        <dbReference type="ARBA" id="ARBA00022832"/>
    </source>
</evidence>
<keyword evidence="5 10" id="KW-0276">Fatty acid metabolism</keyword>
<reference evidence="12 13" key="1">
    <citation type="submission" date="2018-07" db="EMBL/GenBank/DDBJ databases">
        <title>High-quality-draft genome sequence of Gaiella occulta.</title>
        <authorList>
            <person name="Severino R."/>
            <person name="Froufe H.J.C."/>
            <person name="Rainey F.A."/>
            <person name="Barroso C."/>
            <person name="Albuquerque L."/>
            <person name="Lobo-Da-Cunha A."/>
            <person name="Da Costa M.S."/>
            <person name="Egas C."/>
        </authorList>
    </citation>
    <scope>NUCLEOTIDE SEQUENCE [LARGE SCALE GENOMIC DNA]</scope>
    <source>
        <strain evidence="12 13">F2-233</strain>
    </source>
</reference>
<comment type="subcellular location">
    <subcellularLocation>
        <location evidence="10">Cytoplasm</location>
    </subcellularLocation>
</comment>
<dbReference type="Proteomes" id="UP000254134">
    <property type="component" value="Unassembled WGS sequence"/>
</dbReference>
<reference evidence="13" key="2">
    <citation type="journal article" date="2019" name="MicrobiologyOpen">
        <title>High-quality draft genome sequence of Gaiella occulta isolated from a 150 meter deep mineral water borehole and comparison with the genome sequences of other deep-branching lineages of the phylum Actinobacteria.</title>
        <authorList>
            <person name="Severino R."/>
            <person name="Froufe H.J.C."/>
            <person name="Barroso C."/>
            <person name="Albuquerque L."/>
            <person name="Lobo-da-Cunha A."/>
            <person name="da Costa M.S."/>
            <person name="Egas C."/>
        </authorList>
    </citation>
    <scope>NUCLEOTIDE SEQUENCE [LARGE SCALE GENOMIC DNA]</scope>
    <source>
        <strain evidence="13">F2-233</strain>
    </source>
</reference>
<protein>
    <recommendedName>
        <fullName evidence="10">Acetyl-coenzyme A carboxylase carboxyl transferase subunit alpha</fullName>
        <shortName evidence="10">ACCase subunit alpha</shortName>
        <shortName evidence="10">Acetyl-CoA carboxylase carboxyltransferase subunit alpha</shortName>
        <ecNumber evidence="10">2.1.3.15</ecNumber>
    </recommendedName>
</protein>